<evidence type="ECO:0000259" key="3">
    <source>
        <dbReference type="PROSITE" id="PS51677"/>
    </source>
</evidence>
<reference evidence="4 5" key="1">
    <citation type="submission" date="2024-04" db="EMBL/GenBank/DDBJ databases">
        <title>Albibacterium profundi sp. nov., isolated from sediment of the Challenger Deep of Mariana Trench.</title>
        <authorList>
            <person name="Wang Y."/>
        </authorList>
    </citation>
    <scope>NUCLEOTIDE SEQUENCE [LARGE SCALE GENOMIC DNA]</scope>
    <source>
        <strain evidence="4 5">RHL897</strain>
    </source>
</reference>
<evidence type="ECO:0000313" key="4">
    <source>
        <dbReference type="EMBL" id="MFB5946260.1"/>
    </source>
</evidence>
<gene>
    <name evidence="4" type="ORF">WKR92_10485</name>
</gene>
<keyword evidence="1" id="KW-0479">Metal-binding</keyword>
<feature type="domain" description="NodB homology" evidence="3">
    <location>
        <begin position="27"/>
        <end position="201"/>
    </location>
</feature>
<dbReference type="PANTHER" id="PTHR10587">
    <property type="entry name" value="GLYCOSYL TRANSFERASE-RELATED"/>
    <property type="match status" value="1"/>
</dbReference>
<accession>A0ABV5CFT5</accession>
<dbReference type="GO" id="GO:0016787">
    <property type="term" value="F:hydrolase activity"/>
    <property type="evidence" value="ECO:0007669"/>
    <property type="project" value="UniProtKB-KW"/>
</dbReference>
<dbReference type="Proteomes" id="UP001580928">
    <property type="component" value="Unassembled WGS sequence"/>
</dbReference>
<dbReference type="InterPro" id="IPR002509">
    <property type="entry name" value="NODB_dom"/>
</dbReference>
<dbReference type="Gene3D" id="3.20.20.370">
    <property type="entry name" value="Glycoside hydrolase/deacetylase"/>
    <property type="match status" value="1"/>
</dbReference>
<dbReference type="InterPro" id="IPR011330">
    <property type="entry name" value="Glyco_hydro/deAcase_b/a-brl"/>
</dbReference>
<dbReference type="CDD" id="cd10917">
    <property type="entry name" value="CE4_NodB_like_6s_7s"/>
    <property type="match status" value="1"/>
</dbReference>
<dbReference type="RefSeq" id="WP_375557787.1">
    <property type="nucleotide sequence ID" value="NZ_JBBVGT010000002.1"/>
</dbReference>
<name>A0ABV5CFT5_9SPHI</name>
<evidence type="ECO:0000256" key="2">
    <source>
        <dbReference type="ARBA" id="ARBA00022801"/>
    </source>
</evidence>
<sequence>MWYPIKSPFWLHWLYPRLLWHHRRDVPHLFLTFDDGPIPDVTPEILNILKGYDVRATFFCVGDNIRKHPDIFQRILDEGHRVGNHTYNHLKGWKTPFGEYLKNVEACNQLTQTDLFRPPYGRGTKKQYRELEKQYKIVMWDVMSGDFDPGISPDQCLKNVLNHTENGSIIVFHDNIKARERVLYALPRAIEHWLEQGYTFKTL</sequence>
<dbReference type="Pfam" id="PF01522">
    <property type="entry name" value="Polysacc_deac_1"/>
    <property type="match status" value="1"/>
</dbReference>
<keyword evidence="5" id="KW-1185">Reference proteome</keyword>
<dbReference type="SUPFAM" id="SSF88713">
    <property type="entry name" value="Glycoside hydrolase/deacetylase"/>
    <property type="match status" value="1"/>
</dbReference>
<dbReference type="PANTHER" id="PTHR10587:SF133">
    <property type="entry name" value="CHITIN DEACETYLASE 1-RELATED"/>
    <property type="match status" value="1"/>
</dbReference>
<comment type="caution">
    <text evidence="4">The sequence shown here is derived from an EMBL/GenBank/DDBJ whole genome shotgun (WGS) entry which is preliminary data.</text>
</comment>
<protein>
    <submittedName>
        <fullName evidence="4">Polysaccharide deacetylase family protein</fullName>
        <ecNumber evidence="4">3.-.-.-</ecNumber>
    </submittedName>
</protein>
<organism evidence="4 5">
    <name type="scientific">Albibacterium profundi</name>
    <dbReference type="NCBI Taxonomy" id="3134906"/>
    <lineage>
        <taxon>Bacteria</taxon>
        <taxon>Pseudomonadati</taxon>
        <taxon>Bacteroidota</taxon>
        <taxon>Sphingobacteriia</taxon>
        <taxon>Sphingobacteriales</taxon>
        <taxon>Sphingobacteriaceae</taxon>
        <taxon>Albibacterium</taxon>
    </lineage>
</organism>
<dbReference type="PROSITE" id="PS51677">
    <property type="entry name" value="NODB"/>
    <property type="match status" value="1"/>
</dbReference>
<dbReference type="InterPro" id="IPR050248">
    <property type="entry name" value="Polysacc_deacetylase_ArnD"/>
</dbReference>
<proteinExistence type="predicted"/>
<evidence type="ECO:0000313" key="5">
    <source>
        <dbReference type="Proteomes" id="UP001580928"/>
    </source>
</evidence>
<evidence type="ECO:0000256" key="1">
    <source>
        <dbReference type="ARBA" id="ARBA00022723"/>
    </source>
</evidence>
<dbReference type="EMBL" id="JBBVGT010000002">
    <property type="protein sequence ID" value="MFB5946260.1"/>
    <property type="molecule type" value="Genomic_DNA"/>
</dbReference>
<keyword evidence="2 4" id="KW-0378">Hydrolase</keyword>
<dbReference type="EC" id="3.-.-.-" evidence="4"/>